<reference evidence="8" key="1">
    <citation type="journal article" date="2014" name="PLoS ONE">
        <title>The genome and linkage map of the northern pike (Esox lucius): conserved synteny revealed between the salmonid sister group and the Neoteleostei.</title>
        <authorList>
            <person name="Rondeau E.B."/>
            <person name="Minkley D.R."/>
            <person name="Leong J.S."/>
            <person name="Messmer A.M."/>
            <person name="Jantzen J.R."/>
            <person name="von Schalburg K.R."/>
            <person name="Lemon C."/>
            <person name="Bird N.H."/>
            <person name="Koop B.F."/>
        </authorList>
    </citation>
    <scope>NUCLEOTIDE SEQUENCE</scope>
</reference>
<reference evidence="7" key="4">
    <citation type="submission" date="2025-09" db="UniProtKB">
        <authorList>
            <consortium name="Ensembl"/>
        </authorList>
    </citation>
    <scope>IDENTIFICATION</scope>
</reference>
<evidence type="ECO:0000313" key="8">
    <source>
        <dbReference type="Proteomes" id="UP000265140"/>
    </source>
</evidence>
<evidence type="ECO:0000256" key="2">
    <source>
        <dbReference type="ARBA" id="ARBA00010575"/>
    </source>
</evidence>
<dbReference type="Ensembl" id="ENSELUT00000014983.3">
    <property type="protein sequence ID" value="ENSELUP00000002869.1"/>
    <property type="gene ID" value="ENSELUG00000004176.3"/>
</dbReference>
<dbReference type="PANTHER" id="PTHR23414:SF6">
    <property type="entry name" value="ADRENOMEDULLIN-5-LIKE PROTEIN-RELATED"/>
    <property type="match status" value="1"/>
</dbReference>
<dbReference type="Proteomes" id="UP000265140">
    <property type="component" value="Chromosome 5"/>
</dbReference>
<dbReference type="InterPro" id="IPR021116">
    <property type="entry name" value="Calcitonin/adrenomedullin"/>
</dbReference>
<evidence type="ECO:0000313" key="7">
    <source>
        <dbReference type="Ensembl" id="ENSELUP00000002869.1"/>
    </source>
</evidence>
<name>A0A3P8XE38_ESOLU</name>
<keyword evidence="5" id="KW-1015">Disulfide bond</keyword>
<dbReference type="GO" id="GO:0005576">
    <property type="term" value="C:extracellular region"/>
    <property type="evidence" value="ECO:0007669"/>
    <property type="project" value="UniProtKB-SubCell"/>
</dbReference>
<dbReference type="Pfam" id="PF00214">
    <property type="entry name" value="Calc_CGRP_IAPP"/>
    <property type="match status" value="1"/>
</dbReference>
<dbReference type="InParanoid" id="A0A3P8XE38"/>
<dbReference type="GO" id="GO:0003073">
    <property type="term" value="P:regulation of systemic arterial blood pressure"/>
    <property type="evidence" value="ECO:0007669"/>
    <property type="project" value="TreeGrafter"/>
</dbReference>
<protein>
    <submittedName>
        <fullName evidence="7">Uncharacterized protein</fullName>
    </submittedName>
</protein>
<dbReference type="GO" id="GO:0007189">
    <property type="term" value="P:adenylate cyclase-activating G protein-coupled receptor signaling pathway"/>
    <property type="evidence" value="ECO:0007669"/>
    <property type="project" value="TreeGrafter"/>
</dbReference>
<feature type="region of interest" description="Disordered" evidence="6">
    <location>
        <begin position="124"/>
        <end position="143"/>
    </location>
</feature>
<dbReference type="AlphaFoldDB" id="A0A3P8XE38"/>
<evidence type="ECO:0000256" key="6">
    <source>
        <dbReference type="SAM" id="MobiDB-lite"/>
    </source>
</evidence>
<evidence type="ECO:0000256" key="4">
    <source>
        <dbReference type="ARBA" id="ARBA00022729"/>
    </source>
</evidence>
<comment type="subcellular location">
    <subcellularLocation>
        <location evidence="1">Secreted</location>
    </subcellularLocation>
</comment>
<evidence type="ECO:0000256" key="1">
    <source>
        <dbReference type="ARBA" id="ARBA00004613"/>
    </source>
</evidence>
<keyword evidence="8" id="KW-1185">Reference proteome</keyword>
<dbReference type="Bgee" id="ENSELUG00000004176">
    <property type="expression patterns" value="Expressed in spleen and 11 other cell types or tissues"/>
</dbReference>
<dbReference type="OMA" id="IIPFHSE"/>
<dbReference type="GO" id="GO:0010460">
    <property type="term" value="P:positive regulation of heart rate"/>
    <property type="evidence" value="ECO:0007669"/>
    <property type="project" value="TreeGrafter"/>
</dbReference>
<sequence>MFSLKRHHTIFCNFFSGNQSMEMVVLLLLTVPVTLASALRLTHRVNYDTNKSDGGLQTLEVNRRLDDLSDVIELKVITPFQKHNMDAFQHSIGRKLRPKRAPQRGCQLGTCQLHNLANTLYQMGKTNGKDESKKAHDAHGYGR</sequence>
<organism evidence="7 8">
    <name type="scientific">Esox lucius</name>
    <name type="common">Northern pike</name>
    <dbReference type="NCBI Taxonomy" id="8010"/>
    <lineage>
        <taxon>Eukaryota</taxon>
        <taxon>Metazoa</taxon>
        <taxon>Chordata</taxon>
        <taxon>Craniata</taxon>
        <taxon>Vertebrata</taxon>
        <taxon>Euteleostomi</taxon>
        <taxon>Actinopterygii</taxon>
        <taxon>Neopterygii</taxon>
        <taxon>Teleostei</taxon>
        <taxon>Protacanthopterygii</taxon>
        <taxon>Esociformes</taxon>
        <taxon>Esocidae</taxon>
        <taxon>Esox</taxon>
    </lineage>
</organism>
<dbReference type="PANTHER" id="PTHR23414">
    <property type="entry name" value="ADRENOMEDULLIN, ADM"/>
    <property type="match status" value="1"/>
</dbReference>
<keyword evidence="3" id="KW-0964">Secreted</keyword>
<comment type="similarity">
    <text evidence="2">Belongs to the adrenomedullin family.</text>
</comment>
<evidence type="ECO:0000256" key="5">
    <source>
        <dbReference type="ARBA" id="ARBA00023157"/>
    </source>
</evidence>
<dbReference type="GeneTree" id="ENSGT00940000169535"/>
<proteinExistence type="inferred from homology"/>
<dbReference type="GO" id="GO:0005179">
    <property type="term" value="F:hormone activity"/>
    <property type="evidence" value="ECO:0007669"/>
    <property type="project" value="InterPro"/>
</dbReference>
<accession>A0A3P8XE38</accession>
<reference evidence="7" key="3">
    <citation type="submission" date="2025-08" db="UniProtKB">
        <authorList>
            <consortium name="Ensembl"/>
        </authorList>
    </citation>
    <scope>IDENTIFICATION</scope>
</reference>
<keyword evidence="4" id="KW-0732">Signal</keyword>
<feature type="compositionally biased region" description="Basic and acidic residues" evidence="6">
    <location>
        <begin position="127"/>
        <end position="143"/>
    </location>
</feature>
<evidence type="ECO:0000256" key="3">
    <source>
        <dbReference type="ARBA" id="ARBA00022525"/>
    </source>
</evidence>
<reference evidence="7" key="2">
    <citation type="submission" date="2020-02" db="EMBL/GenBank/DDBJ databases">
        <title>Esox lucius (northern pike) genome, fEsoLuc1, primary haplotype.</title>
        <authorList>
            <person name="Myers G."/>
            <person name="Karagic N."/>
            <person name="Meyer A."/>
            <person name="Pippel M."/>
            <person name="Reichard M."/>
            <person name="Winkler S."/>
            <person name="Tracey A."/>
            <person name="Sims Y."/>
            <person name="Howe K."/>
            <person name="Rhie A."/>
            <person name="Formenti G."/>
            <person name="Durbin R."/>
            <person name="Fedrigo O."/>
            <person name="Jarvis E.D."/>
        </authorList>
    </citation>
    <scope>NUCLEOTIDE SEQUENCE [LARGE SCALE GENOMIC DNA]</scope>
</reference>
<dbReference type="InterPro" id="IPR051665">
    <property type="entry name" value="Adrenomedullin-reg_peptide"/>
</dbReference>